<keyword evidence="1" id="KW-1133">Transmembrane helix</keyword>
<gene>
    <name evidence="2" type="ORF">S03H2_17450</name>
</gene>
<feature type="transmembrane region" description="Helical" evidence="1">
    <location>
        <begin position="12"/>
        <end position="28"/>
    </location>
</feature>
<name>X1GP53_9ZZZZ</name>
<sequence>MTKSGGKIIYEFWNALAGFGIYSIFRLMRRFQGNRNPPWYWPSEVMSILEAFGVQVKNITGMGFSLPYTYYLIKKGGKIRDILLRLIQAPPFAFCASKVFVLVTKP</sequence>
<keyword evidence="1" id="KW-0812">Transmembrane</keyword>
<dbReference type="AlphaFoldDB" id="X1GP53"/>
<organism evidence="2">
    <name type="scientific">marine sediment metagenome</name>
    <dbReference type="NCBI Taxonomy" id="412755"/>
    <lineage>
        <taxon>unclassified sequences</taxon>
        <taxon>metagenomes</taxon>
        <taxon>ecological metagenomes</taxon>
    </lineage>
</organism>
<protein>
    <submittedName>
        <fullName evidence="2">Uncharacterized protein</fullName>
    </submittedName>
</protein>
<dbReference type="EMBL" id="BARU01009004">
    <property type="protein sequence ID" value="GAH46645.1"/>
    <property type="molecule type" value="Genomic_DNA"/>
</dbReference>
<reference evidence="2" key="1">
    <citation type="journal article" date="2014" name="Front. Microbiol.">
        <title>High frequency of phylogenetically diverse reductive dehalogenase-homologous genes in deep subseafloor sedimentary metagenomes.</title>
        <authorList>
            <person name="Kawai M."/>
            <person name="Futagami T."/>
            <person name="Toyoda A."/>
            <person name="Takaki Y."/>
            <person name="Nishi S."/>
            <person name="Hori S."/>
            <person name="Arai W."/>
            <person name="Tsubouchi T."/>
            <person name="Morono Y."/>
            <person name="Uchiyama I."/>
            <person name="Ito T."/>
            <person name="Fujiyama A."/>
            <person name="Inagaki F."/>
            <person name="Takami H."/>
        </authorList>
    </citation>
    <scope>NUCLEOTIDE SEQUENCE</scope>
    <source>
        <strain evidence="2">Expedition CK06-06</strain>
    </source>
</reference>
<accession>X1GP53</accession>
<keyword evidence="1" id="KW-0472">Membrane</keyword>
<proteinExistence type="predicted"/>
<evidence type="ECO:0000256" key="1">
    <source>
        <dbReference type="SAM" id="Phobius"/>
    </source>
</evidence>
<evidence type="ECO:0000313" key="2">
    <source>
        <dbReference type="EMBL" id="GAH46645.1"/>
    </source>
</evidence>
<feature type="transmembrane region" description="Helical" evidence="1">
    <location>
        <begin position="82"/>
        <end position="103"/>
    </location>
</feature>
<comment type="caution">
    <text evidence="2">The sequence shown here is derived from an EMBL/GenBank/DDBJ whole genome shotgun (WGS) entry which is preliminary data.</text>
</comment>